<dbReference type="KEGG" id="ngv:CDO52_12825"/>
<reference evidence="1 2" key="1">
    <citation type="submission" date="2017-08" db="EMBL/GenBank/DDBJ databases">
        <title>The complete genome sequence of Nocardiopsis gilva YIM 90087.</title>
        <authorList>
            <person name="Yin M."/>
            <person name="Tang S."/>
        </authorList>
    </citation>
    <scope>NUCLEOTIDE SEQUENCE [LARGE SCALE GENOMIC DNA]</scope>
    <source>
        <strain evidence="1 2">YIM 90087</strain>
    </source>
</reference>
<dbReference type="OrthoDB" id="9759664at2"/>
<name>A0A223S5X8_9ACTN</name>
<gene>
    <name evidence="1" type="ORF">CDO52_12825</name>
</gene>
<proteinExistence type="predicted"/>
<dbReference type="Proteomes" id="UP000215005">
    <property type="component" value="Chromosome"/>
</dbReference>
<evidence type="ECO:0000313" key="2">
    <source>
        <dbReference type="Proteomes" id="UP000215005"/>
    </source>
</evidence>
<accession>A0A223S5X8</accession>
<organism evidence="1 2">
    <name type="scientific">Nocardiopsis gilva YIM 90087</name>
    <dbReference type="NCBI Taxonomy" id="1235441"/>
    <lineage>
        <taxon>Bacteria</taxon>
        <taxon>Bacillati</taxon>
        <taxon>Actinomycetota</taxon>
        <taxon>Actinomycetes</taxon>
        <taxon>Streptosporangiales</taxon>
        <taxon>Nocardiopsidaceae</taxon>
        <taxon>Nocardiopsis</taxon>
    </lineage>
</organism>
<keyword evidence="2" id="KW-1185">Reference proteome</keyword>
<evidence type="ECO:0000313" key="1">
    <source>
        <dbReference type="EMBL" id="ASU83553.1"/>
    </source>
</evidence>
<protein>
    <submittedName>
        <fullName evidence="1">Uncharacterized protein</fullName>
    </submittedName>
</protein>
<dbReference type="EMBL" id="CP022753">
    <property type="protein sequence ID" value="ASU83553.1"/>
    <property type="molecule type" value="Genomic_DNA"/>
</dbReference>
<dbReference type="AlphaFoldDB" id="A0A223S5X8"/>
<dbReference type="RefSeq" id="WP_017616842.1">
    <property type="nucleotide sequence ID" value="NZ_ANBG01000025.1"/>
</dbReference>
<sequence>MTTTTENGPTHADLAGLNPEDYRDTCDHCIAVETAHHRYTTLPHKVRPTRTGLVARYRHHCGHTWVCGWGLPHRR</sequence>